<dbReference type="Gene3D" id="3.20.20.80">
    <property type="entry name" value="Glycosidases"/>
    <property type="match status" value="1"/>
</dbReference>
<evidence type="ECO:0000256" key="11">
    <source>
        <dbReference type="ARBA" id="ARBA00041069"/>
    </source>
</evidence>
<dbReference type="PANTHER" id="PTHR43730:SF1">
    <property type="entry name" value="BETA-MANNOSIDASE"/>
    <property type="match status" value="1"/>
</dbReference>
<comment type="similarity">
    <text evidence="10">Belongs to the glycosyl hydrolase 2 family. Beta-mannosidase B subfamily.</text>
</comment>
<dbReference type="GO" id="GO:0016787">
    <property type="term" value="F:hydrolase activity"/>
    <property type="evidence" value="ECO:0007669"/>
    <property type="project" value="UniProtKB-KW"/>
</dbReference>
<sequence length="861" mass="95268">MTRPSTTRRLPIDGFELAHREIGLAPTDLAHGDQAWVPAVVPGGVHESLLALGTIPDPYVDRNEDAVRWMEERDWWYRTTFDSPPDLRPGAGTRLVFHGLDTVADVWLNGELLGHHENMFRPAEYEIAELLRASNDLLIRFSPPLAGLSASPASVAQLQRVAATLMPDLDADVDVSGFSPDLTVATQRRKATMSWGWDFGPRVPSIGIWRPVELIITPCARITGHHVRTDAIDHDAETAELTVLVEVETGPAAGTLHASIELTSATGRSHHITIPVRDGVAEGHITVDDAELWWTHDLGDPSLYQVRIELGTDEGPCDVVTDRIGIRTIAVNRAPDAEGGRLFQFVLNDVPVFARGANWLPASMLVGSVTPERHRELISLAREGGMTMLRVWGGGVYEHDGFYTAADEAGVLIWQDFMFACADYPSEDAGLQREVQLEAEYQLRRLRNRASLALWSGNNEVHLLHGFAYQEYEPGNWGWHFFHKILPETVRRLDPTATYWPGSPWGEDTPEGFMAVNGVLDGDRHAWEVWHGFDAGAGGGEEYASVGEARHFRRYARDRGRFISEFGIHSSPALSTLQRWLPAAELAIHSPSFDAHNKDHPKDKGDALLEVVTGVPTTIEEYVDFTMASQAEGMKFGIEHYRRRQPICSGTLIWQFNDVWPGITWSLVDYDTVPKAAYYATARAYAPVLASFVHHDGELSLWVSNSGRTPVSTTATLSLRGFDGSRLLQEDVPVRIAAATSERVWAAPLNGSTQTYAWVGSEDGTFPDNRLFFTDVKDLPLPDAELRTTVRVTGSASAEVTIEADQFAYLVRVTSTHPAARFSDNYFDLTPGQTRTVRVTDLPRDFDPADLTAASYVGAGR</sequence>
<dbReference type="Gene3D" id="2.60.40.10">
    <property type="entry name" value="Immunoglobulins"/>
    <property type="match status" value="2"/>
</dbReference>
<comment type="subunit">
    <text evidence="4">Homodimer.</text>
</comment>
<evidence type="ECO:0000256" key="4">
    <source>
        <dbReference type="ARBA" id="ARBA00011738"/>
    </source>
</evidence>
<dbReference type="RefSeq" id="WP_344804710.1">
    <property type="nucleotide sequence ID" value="NZ_BAABAB010000016.1"/>
</dbReference>
<dbReference type="SUPFAM" id="SSF49785">
    <property type="entry name" value="Galactose-binding domain-like"/>
    <property type="match status" value="1"/>
</dbReference>
<evidence type="ECO:0000259" key="15">
    <source>
        <dbReference type="Pfam" id="PF17786"/>
    </source>
</evidence>
<dbReference type="Proteomes" id="UP001501490">
    <property type="component" value="Unassembled WGS sequence"/>
</dbReference>
<keyword evidence="9" id="KW-0326">Glycosidase</keyword>
<dbReference type="SUPFAM" id="SSF49303">
    <property type="entry name" value="beta-Galactosidase/glucuronidase domain"/>
    <property type="match status" value="2"/>
</dbReference>
<gene>
    <name evidence="17" type="ORF">GCM10022236_23870</name>
</gene>
<name>A0ABP6ZX27_9ACTN</name>
<dbReference type="EC" id="3.2.1.25" evidence="5"/>
<proteinExistence type="inferred from homology"/>
<evidence type="ECO:0000256" key="7">
    <source>
        <dbReference type="ARBA" id="ARBA00022801"/>
    </source>
</evidence>
<dbReference type="Pfam" id="PF00703">
    <property type="entry name" value="Glyco_hydro_2"/>
    <property type="match status" value="1"/>
</dbReference>
<feature type="domain" description="Mannosidase Ig/CBM-like" evidence="15">
    <location>
        <begin position="697"/>
        <end position="778"/>
    </location>
</feature>
<dbReference type="InterPro" id="IPR013783">
    <property type="entry name" value="Ig-like_fold"/>
</dbReference>
<dbReference type="PANTHER" id="PTHR43730">
    <property type="entry name" value="BETA-MANNOSIDASE"/>
    <property type="match status" value="1"/>
</dbReference>
<dbReference type="InterPro" id="IPR054593">
    <property type="entry name" value="Beta-mannosidase-like_N2"/>
</dbReference>
<dbReference type="InterPro" id="IPR017853">
    <property type="entry name" value="GH"/>
</dbReference>
<keyword evidence="8" id="KW-0325">Glycoprotein</keyword>
<accession>A0ABP6ZX27</accession>
<reference evidence="18" key="1">
    <citation type="journal article" date="2019" name="Int. J. Syst. Evol. Microbiol.">
        <title>The Global Catalogue of Microorganisms (GCM) 10K type strain sequencing project: providing services to taxonomists for standard genome sequencing and annotation.</title>
        <authorList>
            <consortium name="The Broad Institute Genomics Platform"/>
            <consortium name="The Broad Institute Genome Sequencing Center for Infectious Disease"/>
            <person name="Wu L."/>
            <person name="Ma J."/>
        </authorList>
    </citation>
    <scope>NUCLEOTIDE SEQUENCE [LARGE SCALE GENOMIC DNA]</scope>
    <source>
        <strain evidence="18">JCM 16929</strain>
    </source>
</reference>
<evidence type="ECO:0000259" key="14">
    <source>
        <dbReference type="Pfam" id="PF17753"/>
    </source>
</evidence>
<dbReference type="InterPro" id="IPR006102">
    <property type="entry name" value="Ig-like_GH2"/>
</dbReference>
<dbReference type="Pfam" id="PF22666">
    <property type="entry name" value="Glyco_hydro_2_N2"/>
    <property type="match status" value="1"/>
</dbReference>
<comment type="caution">
    <text evidence="17">The sequence shown here is derived from an EMBL/GenBank/DDBJ whole genome shotgun (WGS) entry which is preliminary data.</text>
</comment>
<evidence type="ECO:0000313" key="17">
    <source>
        <dbReference type="EMBL" id="GAA3620876.1"/>
    </source>
</evidence>
<dbReference type="InterPro" id="IPR008979">
    <property type="entry name" value="Galactose-bd-like_sf"/>
</dbReference>
<dbReference type="Gene3D" id="2.60.120.260">
    <property type="entry name" value="Galactose-binding domain-like"/>
    <property type="match status" value="1"/>
</dbReference>
<dbReference type="PROSITE" id="PS00608">
    <property type="entry name" value="GLYCOSYL_HYDROL_F2_2"/>
    <property type="match status" value="1"/>
</dbReference>
<evidence type="ECO:0000256" key="10">
    <source>
        <dbReference type="ARBA" id="ARBA00038429"/>
    </source>
</evidence>
<evidence type="ECO:0000256" key="5">
    <source>
        <dbReference type="ARBA" id="ARBA00012754"/>
    </source>
</evidence>
<evidence type="ECO:0000313" key="18">
    <source>
        <dbReference type="Proteomes" id="UP001501490"/>
    </source>
</evidence>
<feature type="domain" description="Beta-mannosidase-like galactose-binding" evidence="16">
    <location>
        <begin position="32"/>
        <end position="210"/>
    </location>
</feature>
<evidence type="ECO:0000256" key="8">
    <source>
        <dbReference type="ARBA" id="ARBA00023180"/>
    </source>
</evidence>
<protein>
    <recommendedName>
        <fullName evidence="11">Beta-mannosidase B</fullName>
        <ecNumber evidence="5">3.2.1.25</ecNumber>
    </recommendedName>
    <alternativeName>
        <fullName evidence="12">Mannanase B</fullName>
    </alternativeName>
</protein>
<evidence type="ECO:0000256" key="1">
    <source>
        <dbReference type="ARBA" id="ARBA00000829"/>
    </source>
</evidence>
<dbReference type="InterPro" id="IPR050887">
    <property type="entry name" value="Beta-mannosidase_GH2"/>
</dbReference>
<evidence type="ECO:0000256" key="2">
    <source>
        <dbReference type="ARBA" id="ARBA00004613"/>
    </source>
</evidence>
<dbReference type="InterPro" id="IPR041625">
    <property type="entry name" value="Beta-mannosidase_Ig"/>
</dbReference>
<evidence type="ECO:0000256" key="9">
    <source>
        <dbReference type="ARBA" id="ARBA00023295"/>
    </source>
</evidence>
<dbReference type="EMBL" id="BAABAB010000016">
    <property type="protein sequence ID" value="GAA3620876.1"/>
    <property type="molecule type" value="Genomic_DNA"/>
</dbReference>
<organism evidence="17 18">
    <name type="scientific">Microlunatus ginsengisoli</name>
    <dbReference type="NCBI Taxonomy" id="363863"/>
    <lineage>
        <taxon>Bacteria</taxon>
        <taxon>Bacillati</taxon>
        <taxon>Actinomycetota</taxon>
        <taxon>Actinomycetes</taxon>
        <taxon>Propionibacteriales</taxon>
        <taxon>Propionibacteriaceae</taxon>
        <taxon>Microlunatus</taxon>
    </lineage>
</organism>
<dbReference type="InterPro" id="IPR041447">
    <property type="entry name" value="Mannosidase_ig"/>
</dbReference>
<dbReference type="Pfam" id="PF17786">
    <property type="entry name" value="Mannosidase_ig"/>
    <property type="match status" value="1"/>
</dbReference>
<keyword evidence="6" id="KW-0964">Secreted</keyword>
<dbReference type="SUPFAM" id="SSF51445">
    <property type="entry name" value="(Trans)glycosidases"/>
    <property type="match status" value="1"/>
</dbReference>
<keyword evidence="18" id="KW-1185">Reference proteome</keyword>
<comment type="subcellular location">
    <subcellularLocation>
        <location evidence="2">Secreted</location>
    </subcellularLocation>
</comment>
<dbReference type="Pfam" id="PF17753">
    <property type="entry name" value="Ig_mannosidase"/>
    <property type="match status" value="1"/>
</dbReference>
<evidence type="ECO:0000256" key="6">
    <source>
        <dbReference type="ARBA" id="ARBA00022525"/>
    </source>
</evidence>
<comment type="pathway">
    <text evidence="3">Glycan metabolism; N-glycan degradation.</text>
</comment>
<dbReference type="InterPro" id="IPR036156">
    <property type="entry name" value="Beta-gal/glucu_dom_sf"/>
</dbReference>
<feature type="domain" description="Beta-mannosidase Ig-fold" evidence="14">
    <location>
        <begin position="781"/>
        <end position="841"/>
    </location>
</feature>
<evidence type="ECO:0000259" key="16">
    <source>
        <dbReference type="Pfam" id="PF22666"/>
    </source>
</evidence>
<evidence type="ECO:0000256" key="12">
    <source>
        <dbReference type="ARBA" id="ARBA00041614"/>
    </source>
</evidence>
<comment type="catalytic activity">
    <reaction evidence="1">
        <text>Hydrolysis of terminal, non-reducing beta-D-mannose residues in beta-D-mannosides.</text>
        <dbReference type="EC" id="3.2.1.25"/>
    </reaction>
</comment>
<feature type="domain" description="Glycoside hydrolase family 2 immunoglobulin-like beta-sandwich" evidence="13">
    <location>
        <begin position="221"/>
        <end position="327"/>
    </location>
</feature>
<keyword evidence="7 17" id="KW-0378">Hydrolase</keyword>
<evidence type="ECO:0000256" key="3">
    <source>
        <dbReference type="ARBA" id="ARBA00004740"/>
    </source>
</evidence>
<dbReference type="InterPro" id="IPR023232">
    <property type="entry name" value="Glyco_hydro_2_AS"/>
</dbReference>
<evidence type="ECO:0000259" key="13">
    <source>
        <dbReference type="Pfam" id="PF00703"/>
    </source>
</evidence>